<organism evidence="2 3">
    <name type="scientific">Dimorphilus gyrociliatus</name>
    <dbReference type="NCBI Taxonomy" id="2664684"/>
    <lineage>
        <taxon>Eukaryota</taxon>
        <taxon>Metazoa</taxon>
        <taxon>Spiralia</taxon>
        <taxon>Lophotrochozoa</taxon>
        <taxon>Annelida</taxon>
        <taxon>Polychaeta</taxon>
        <taxon>Polychaeta incertae sedis</taxon>
        <taxon>Dinophilidae</taxon>
        <taxon>Dimorphilus</taxon>
    </lineage>
</organism>
<dbReference type="PANTHER" id="PTHR11188">
    <property type="entry name" value="ARRESTIN DOMAIN CONTAINING PROTEIN"/>
    <property type="match status" value="1"/>
</dbReference>
<gene>
    <name evidence="2" type="ORF">DGYR_LOCUS8317</name>
</gene>
<name>A0A7I8VVC7_9ANNE</name>
<dbReference type="InterPro" id="IPR014756">
    <property type="entry name" value="Ig_E-set"/>
</dbReference>
<accession>A0A7I8VVC7</accession>
<dbReference type="SMART" id="SM01017">
    <property type="entry name" value="Arrestin_C"/>
    <property type="match status" value="1"/>
</dbReference>
<sequence length="318" mass="35724">MLRISLQNTDIETKLSGSILLEIGRNTCEVSRVNVRIFGIMKWKGSKKIYDRPIISHTFPILSACKLTHGRYRLPFNYDHLGKVPPTLKPVYMDKGWLSILYKVEVSCFINGYHSKCELPFRILPKAVPVPAYGYKQLNEVKSLVHRGDVHTVELQLSRTYYCIGDTLNTRISLNTHSSIKKITAKLVQRISTVLCSDERIISIAEMKPEKANNCSTEFSIPIINLSSTISSNQLEISYKLLLTACTSSGDILTKVPITITSKQSLDDTAMYAPTVGSSAKVPFLISFSDDKIKIPKCFCCLQKNYSEEYAMADSTEC</sequence>
<dbReference type="GO" id="GO:0005737">
    <property type="term" value="C:cytoplasm"/>
    <property type="evidence" value="ECO:0007669"/>
    <property type="project" value="TreeGrafter"/>
</dbReference>
<comment type="caution">
    <text evidence="2">The sequence shown here is derived from an EMBL/GenBank/DDBJ whole genome shotgun (WGS) entry which is preliminary data.</text>
</comment>
<dbReference type="Pfam" id="PF02752">
    <property type="entry name" value="Arrestin_C"/>
    <property type="match status" value="1"/>
</dbReference>
<dbReference type="Proteomes" id="UP000549394">
    <property type="component" value="Unassembled WGS sequence"/>
</dbReference>
<dbReference type="InterPro" id="IPR050357">
    <property type="entry name" value="Arrestin_domain-protein"/>
</dbReference>
<evidence type="ECO:0000313" key="3">
    <source>
        <dbReference type="Proteomes" id="UP000549394"/>
    </source>
</evidence>
<dbReference type="AlphaFoldDB" id="A0A7I8VVC7"/>
<feature type="domain" description="Arrestin C-terminal-like" evidence="1">
    <location>
        <begin position="147"/>
        <end position="265"/>
    </location>
</feature>
<protein>
    <recommendedName>
        <fullName evidence="1">Arrestin C-terminal-like domain-containing protein</fullName>
    </recommendedName>
</protein>
<dbReference type="SUPFAM" id="SSF81296">
    <property type="entry name" value="E set domains"/>
    <property type="match status" value="1"/>
</dbReference>
<dbReference type="GO" id="GO:0015031">
    <property type="term" value="P:protein transport"/>
    <property type="evidence" value="ECO:0007669"/>
    <property type="project" value="TreeGrafter"/>
</dbReference>
<dbReference type="EMBL" id="CAJFCJ010000012">
    <property type="protein sequence ID" value="CAD5120192.1"/>
    <property type="molecule type" value="Genomic_DNA"/>
</dbReference>
<reference evidence="2 3" key="1">
    <citation type="submission" date="2020-08" db="EMBL/GenBank/DDBJ databases">
        <authorList>
            <person name="Hejnol A."/>
        </authorList>
    </citation>
    <scope>NUCLEOTIDE SEQUENCE [LARGE SCALE GENOMIC DNA]</scope>
</reference>
<dbReference type="PANTHER" id="PTHR11188:SF17">
    <property type="entry name" value="FI21816P1"/>
    <property type="match status" value="1"/>
</dbReference>
<proteinExistence type="predicted"/>
<dbReference type="Gene3D" id="2.60.40.640">
    <property type="match status" value="1"/>
</dbReference>
<keyword evidence="3" id="KW-1185">Reference proteome</keyword>
<dbReference type="InterPro" id="IPR011022">
    <property type="entry name" value="Arrestin_C-like"/>
</dbReference>
<dbReference type="InterPro" id="IPR014752">
    <property type="entry name" value="Arrestin-like_C"/>
</dbReference>
<evidence type="ECO:0000313" key="2">
    <source>
        <dbReference type="EMBL" id="CAD5120192.1"/>
    </source>
</evidence>
<evidence type="ECO:0000259" key="1">
    <source>
        <dbReference type="SMART" id="SM01017"/>
    </source>
</evidence>